<keyword evidence="8" id="KW-1185">Reference proteome</keyword>
<reference evidence="7 8" key="1">
    <citation type="submission" date="2021-05" db="EMBL/GenBank/DDBJ databases">
        <title>Fusibacter ferrireducens sp. nov., an anaerobic, sulfur- and Fe-reducing bacterium isolated from the mangrove sediment.</title>
        <authorList>
            <person name="Qiu D."/>
        </authorList>
    </citation>
    <scope>NUCLEOTIDE SEQUENCE [LARGE SCALE GENOMIC DNA]</scope>
    <source>
        <strain evidence="7 8">DSM 12116</strain>
    </source>
</reference>
<comment type="function">
    <text evidence="6">Methylates ribosomal protein L11.</text>
</comment>
<dbReference type="EMBL" id="JAHBCL010000013">
    <property type="protein sequence ID" value="MBS7526776.1"/>
    <property type="molecule type" value="Genomic_DNA"/>
</dbReference>
<dbReference type="Gene3D" id="3.40.50.150">
    <property type="entry name" value="Vaccinia Virus protein VP39"/>
    <property type="match status" value="1"/>
</dbReference>
<evidence type="ECO:0000256" key="1">
    <source>
        <dbReference type="ARBA" id="ARBA00009741"/>
    </source>
</evidence>
<feature type="binding site" evidence="6">
    <location>
        <position position="161"/>
    </location>
    <ligand>
        <name>S-adenosyl-L-methionine</name>
        <dbReference type="ChEBI" id="CHEBI:59789"/>
    </ligand>
</feature>
<dbReference type="SUPFAM" id="SSF53335">
    <property type="entry name" value="S-adenosyl-L-methionine-dependent methyltransferases"/>
    <property type="match status" value="1"/>
</dbReference>
<accession>A0ABS5PQW7</accession>
<evidence type="ECO:0000256" key="3">
    <source>
        <dbReference type="ARBA" id="ARBA00022603"/>
    </source>
</evidence>
<protein>
    <recommendedName>
        <fullName evidence="6">Ribosomal protein L11 methyltransferase</fullName>
        <shortName evidence="6">L11 Mtase</shortName>
        <ecNumber evidence="6">2.1.1.-</ecNumber>
    </recommendedName>
</protein>
<dbReference type="PANTHER" id="PTHR43648">
    <property type="entry name" value="ELECTRON TRANSFER FLAVOPROTEIN BETA SUBUNIT LYSINE METHYLTRANSFERASE"/>
    <property type="match status" value="1"/>
</dbReference>
<dbReference type="InterPro" id="IPR004498">
    <property type="entry name" value="Ribosomal_PrmA_MeTrfase"/>
</dbReference>
<dbReference type="EC" id="2.1.1.-" evidence="6"/>
<comment type="caution">
    <text evidence="7">The sequence shown here is derived from an EMBL/GenBank/DDBJ whole genome shotgun (WGS) entry which is preliminary data.</text>
</comment>
<dbReference type="RefSeq" id="WP_213236635.1">
    <property type="nucleotide sequence ID" value="NZ_JAHBCL010000013.1"/>
</dbReference>
<dbReference type="Proteomes" id="UP000746471">
    <property type="component" value="Unassembled WGS sequence"/>
</dbReference>
<comment type="similarity">
    <text evidence="1 6">Belongs to the methyltransferase superfamily. PrmA family.</text>
</comment>
<comment type="subcellular location">
    <subcellularLocation>
        <location evidence="6">Cytoplasm</location>
    </subcellularLocation>
</comment>
<keyword evidence="5 6" id="KW-0949">S-adenosyl-L-methionine</keyword>
<dbReference type="InterPro" id="IPR029063">
    <property type="entry name" value="SAM-dependent_MTases_sf"/>
</dbReference>
<evidence type="ECO:0000256" key="5">
    <source>
        <dbReference type="ARBA" id="ARBA00022691"/>
    </source>
</evidence>
<keyword evidence="7" id="KW-0687">Ribonucleoprotein</keyword>
<keyword evidence="4 6" id="KW-0808">Transferase</keyword>
<evidence type="ECO:0000313" key="7">
    <source>
        <dbReference type="EMBL" id="MBS7526776.1"/>
    </source>
</evidence>
<feature type="binding site" evidence="6">
    <location>
        <position position="182"/>
    </location>
    <ligand>
        <name>S-adenosyl-L-methionine</name>
        <dbReference type="ChEBI" id="CHEBI:59789"/>
    </ligand>
</feature>
<gene>
    <name evidence="6 7" type="primary">prmA</name>
    <name evidence="7" type="ORF">KHM83_08810</name>
</gene>
<evidence type="ECO:0000256" key="4">
    <source>
        <dbReference type="ARBA" id="ARBA00022679"/>
    </source>
</evidence>
<dbReference type="GO" id="GO:0005840">
    <property type="term" value="C:ribosome"/>
    <property type="evidence" value="ECO:0007669"/>
    <property type="project" value="UniProtKB-KW"/>
</dbReference>
<name>A0ABS5PQW7_9FIRM</name>
<feature type="binding site" evidence="6">
    <location>
        <position position="204"/>
    </location>
    <ligand>
        <name>S-adenosyl-L-methionine</name>
        <dbReference type="ChEBI" id="CHEBI:59789"/>
    </ligand>
</feature>
<dbReference type="GO" id="GO:0008168">
    <property type="term" value="F:methyltransferase activity"/>
    <property type="evidence" value="ECO:0007669"/>
    <property type="project" value="UniProtKB-KW"/>
</dbReference>
<comment type="catalytic activity">
    <reaction evidence="6">
        <text>L-lysyl-[protein] + 3 S-adenosyl-L-methionine = N(6),N(6),N(6)-trimethyl-L-lysyl-[protein] + 3 S-adenosyl-L-homocysteine + 3 H(+)</text>
        <dbReference type="Rhea" id="RHEA:54192"/>
        <dbReference type="Rhea" id="RHEA-COMP:9752"/>
        <dbReference type="Rhea" id="RHEA-COMP:13826"/>
        <dbReference type="ChEBI" id="CHEBI:15378"/>
        <dbReference type="ChEBI" id="CHEBI:29969"/>
        <dbReference type="ChEBI" id="CHEBI:57856"/>
        <dbReference type="ChEBI" id="CHEBI:59789"/>
        <dbReference type="ChEBI" id="CHEBI:61961"/>
    </reaction>
</comment>
<organism evidence="7 8">
    <name type="scientific">Fusibacter paucivorans</name>
    <dbReference type="NCBI Taxonomy" id="76009"/>
    <lineage>
        <taxon>Bacteria</taxon>
        <taxon>Bacillati</taxon>
        <taxon>Bacillota</taxon>
        <taxon>Clostridia</taxon>
        <taxon>Eubacteriales</taxon>
        <taxon>Eubacteriales Family XII. Incertae Sedis</taxon>
        <taxon>Fusibacter</taxon>
    </lineage>
</organism>
<evidence type="ECO:0000256" key="2">
    <source>
        <dbReference type="ARBA" id="ARBA00022490"/>
    </source>
</evidence>
<keyword evidence="3 6" id="KW-0489">Methyltransferase</keyword>
<dbReference type="InterPro" id="IPR050078">
    <property type="entry name" value="Ribosomal_L11_MeTrfase_PrmA"/>
</dbReference>
<dbReference type="PIRSF" id="PIRSF000401">
    <property type="entry name" value="RPL11_MTase"/>
    <property type="match status" value="1"/>
</dbReference>
<dbReference type="CDD" id="cd02440">
    <property type="entry name" value="AdoMet_MTases"/>
    <property type="match status" value="1"/>
</dbReference>
<proteinExistence type="inferred from homology"/>
<sequence>MQWYEIKVKTAEMSIDAVTYILTEAGANGVMILNPNDPDFTNQDEGKWDFYDPQNIKLDFDGVLITAYLDKESIEPVLEDLETKIKGLTAFGLDIGLAEVTASPVNSSDWENEWKKYFKPFRLGRHMVVKPSWESFELAPDDILIEIDPGNAFGSGTHETTSMCIEQIEKYQPQGKTVIDVGCGSGILAIAAGKLGASSLIAVDIDETAVYTARDNLANNGLGEIASVRHGNLIEVVDEQGDLVVANIIAEIILILLGDIEKVLKPEATFICSGIINTKSQMVLDALSDKGFVVKEIVEKGEWVAITAQKRGA</sequence>
<dbReference type="NCBIfam" id="TIGR00406">
    <property type="entry name" value="prmA"/>
    <property type="match status" value="1"/>
</dbReference>
<keyword evidence="2 6" id="KW-0963">Cytoplasm</keyword>
<dbReference type="PANTHER" id="PTHR43648:SF1">
    <property type="entry name" value="ELECTRON TRANSFER FLAVOPROTEIN BETA SUBUNIT LYSINE METHYLTRANSFERASE"/>
    <property type="match status" value="1"/>
</dbReference>
<evidence type="ECO:0000313" key="8">
    <source>
        <dbReference type="Proteomes" id="UP000746471"/>
    </source>
</evidence>
<keyword evidence="7" id="KW-0689">Ribosomal protein</keyword>
<evidence type="ECO:0000256" key="6">
    <source>
        <dbReference type="HAMAP-Rule" id="MF_00735"/>
    </source>
</evidence>
<dbReference type="Pfam" id="PF06325">
    <property type="entry name" value="PrmA"/>
    <property type="match status" value="1"/>
</dbReference>
<feature type="binding site" evidence="6">
    <location>
        <position position="247"/>
    </location>
    <ligand>
        <name>S-adenosyl-L-methionine</name>
        <dbReference type="ChEBI" id="CHEBI:59789"/>
    </ligand>
</feature>
<dbReference type="GO" id="GO:0032259">
    <property type="term" value="P:methylation"/>
    <property type="evidence" value="ECO:0007669"/>
    <property type="project" value="UniProtKB-KW"/>
</dbReference>
<dbReference type="HAMAP" id="MF_00735">
    <property type="entry name" value="Methyltr_PrmA"/>
    <property type="match status" value="1"/>
</dbReference>